<dbReference type="KEGG" id="kvd:KR75_02580"/>
<dbReference type="OMA" id="HEDGDFG"/>
<dbReference type="GeneID" id="93271712"/>
<evidence type="ECO:0000313" key="2">
    <source>
        <dbReference type="EMBL" id="GKJ94428.1"/>
    </source>
</evidence>
<evidence type="ECO:0000313" key="4">
    <source>
        <dbReference type="EMBL" id="PLM97785.1"/>
    </source>
</evidence>
<dbReference type="EMBL" id="CP060807">
    <property type="protein sequence ID" value="QNP27299.1"/>
    <property type="molecule type" value="Genomic_DNA"/>
</dbReference>
<dbReference type="Proteomes" id="UP000516181">
    <property type="component" value="Chromosome"/>
</dbReference>
<evidence type="ECO:0000313" key="13">
    <source>
        <dbReference type="Proteomes" id="UP000516181"/>
    </source>
</evidence>
<evidence type="ECO:0000313" key="7">
    <source>
        <dbReference type="EMBL" id="STS92694.1"/>
    </source>
</evidence>
<dbReference type="Proteomes" id="UP000258928">
    <property type="component" value="Unassembled WGS sequence"/>
</dbReference>
<keyword evidence="14" id="KW-1185">Reference proteome</keyword>
<evidence type="ECO:0000313" key="3">
    <source>
        <dbReference type="EMBL" id="MEC6056050.1"/>
    </source>
</evidence>
<evidence type="ECO:0000313" key="9">
    <source>
        <dbReference type="Proteomes" id="UP000234412"/>
    </source>
</evidence>
<name>A0A087FS68_KLEVA</name>
<reference evidence="7 11" key="3">
    <citation type="submission" date="2018-06" db="EMBL/GenBank/DDBJ databases">
        <authorList>
            <consortium name="Pathogen Informatics"/>
            <person name="Doyle S."/>
        </authorList>
    </citation>
    <scope>NUCLEOTIDE SEQUENCE [LARGE SCALE GENOMIC DNA]</scope>
    <source>
        <strain evidence="7 11">NCTC9177</strain>
    </source>
</reference>
<dbReference type="AlphaFoldDB" id="A0A087FS68"/>
<evidence type="ECO:0000313" key="12">
    <source>
        <dbReference type="Proteomes" id="UP000258928"/>
    </source>
</evidence>
<proteinExistence type="predicted"/>
<evidence type="ECO:0000313" key="10">
    <source>
        <dbReference type="Proteomes" id="UP000234473"/>
    </source>
</evidence>
<evidence type="ECO:0000313" key="14">
    <source>
        <dbReference type="Proteomes" id="UP000789617"/>
    </source>
</evidence>
<sequence>MFSVGDLVQPRAGGPKLKVVEVQGEQLVVVQAAQEQGERYTLNSEEVTPYQEEGDFGVC</sequence>
<reference evidence="6 13" key="5">
    <citation type="submission" date="2020-08" db="EMBL/GenBank/DDBJ databases">
        <title>Complete genome sequence of Klebsiella pneumoniae KP2757.</title>
        <authorList>
            <person name="Zhang X."/>
        </authorList>
    </citation>
    <scope>NUCLEOTIDE SEQUENCE [LARGE SCALE GENOMIC DNA]</scope>
    <source>
        <strain evidence="6 13">KP2757</strain>
    </source>
</reference>
<reference evidence="9 10" key="2">
    <citation type="submission" date="2018-01" db="EMBL/GenBank/DDBJ databases">
        <title>Genomic study of Klebsiella pneumoniae.</title>
        <authorList>
            <person name="Yang Y."/>
            <person name="Bicalho R."/>
        </authorList>
    </citation>
    <scope>NUCLEOTIDE SEQUENCE [LARGE SCALE GENOMIC DNA]</scope>
    <source>
        <strain evidence="5 10">A5</strain>
        <strain evidence="4 9">A8</strain>
    </source>
</reference>
<dbReference type="EMBL" id="BQTA01000007">
    <property type="protein sequence ID" value="GKJ94428.1"/>
    <property type="molecule type" value="Genomic_DNA"/>
</dbReference>
<evidence type="ECO:0000313" key="1">
    <source>
        <dbReference type="EMBL" id="CAH6142484.1"/>
    </source>
</evidence>
<reference evidence="3" key="9">
    <citation type="submission" date="2024-01" db="EMBL/GenBank/DDBJ databases">
        <authorList>
            <person name="Macesic N."/>
        </authorList>
    </citation>
    <scope>NUCLEOTIDE SEQUENCE</scope>
    <source>
        <strain evidence="3">CPO071</strain>
    </source>
</reference>
<dbReference type="Proteomes" id="UP001176846">
    <property type="component" value="Unassembled WGS sequence"/>
</dbReference>
<reference evidence="1" key="7">
    <citation type="submission" date="2022-05" db="EMBL/GenBank/DDBJ databases">
        <authorList>
            <person name="Alioto T."/>
            <person name="Alioto T."/>
            <person name="Gomez Garrido J."/>
        </authorList>
    </citation>
    <scope>NUCLEOTIDE SEQUENCE</scope>
    <source>
        <strain evidence="1">0</strain>
    </source>
</reference>
<dbReference type="EMBL" id="PICB01001395">
    <property type="protein sequence ID" value="PLP42008.1"/>
    <property type="molecule type" value="Genomic_DNA"/>
</dbReference>
<reference evidence="3" key="8">
    <citation type="journal article" date="2023" name="Nat. Commun.">
        <title>Genomic dissection of endemic carbapenem resistance reveals metallo-beta-lactamase dissemination through clonal, plasmid and integron transfer.</title>
        <authorList>
            <person name="Macesic N."/>
            <person name="Hawkey J."/>
            <person name="Vezina B."/>
            <person name="Wisniewski J.A."/>
            <person name="Cottingham H."/>
            <person name="Blakeway L.V."/>
            <person name="Harshegyi T."/>
            <person name="Pragastis K."/>
            <person name="Badoordeen G.Z."/>
            <person name="Dennison A."/>
            <person name="Spelman D.W."/>
            <person name="Jenney A.W.J."/>
            <person name="Peleg A.Y."/>
        </authorList>
    </citation>
    <scope>NUCLEOTIDE SEQUENCE</scope>
    <source>
        <strain evidence="3">CPO071</strain>
    </source>
</reference>
<dbReference type="KEGG" id="kpk:A593_05165"/>
<dbReference type="EMBL" id="PIDP01000015">
    <property type="protein sequence ID" value="PLM97785.1"/>
    <property type="molecule type" value="Genomic_DNA"/>
</dbReference>
<gene>
    <name evidence="1" type="ORF">AN2335V1_3370</name>
    <name evidence="5" type="ORF">CWM98_22620</name>
    <name evidence="4" type="ORF">CWN47_01525</name>
    <name evidence="6" type="ORF">IAP99_05835</name>
    <name evidence="7" type="ORF">NCTC9177_06646</name>
    <name evidence="2" type="ORF">NUKP37_27140</name>
    <name evidence="3" type="ORF">QAB22_005650</name>
    <name evidence="8" type="ORF">SAMEA3729809_05037</name>
</gene>
<dbReference type="RefSeq" id="WP_012540801.1">
    <property type="nucleotide sequence ID" value="NC_011283.1"/>
</dbReference>
<evidence type="ECO:0000313" key="6">
    <source>
        <dbReference type="EMBL" id="QNP27299.1"/>
    </source>
</evidence>
<reference evidence="9 10" key="1">
    <citation type="submission" date="2017-11" db="EMBL/GenBank/DDBJ databases">
        <authorList>
            <person name="Han C.G."/>
        </authorList>
    </citation>
    <scope>NUCLEOTIDE SEQUENCE [LARGE SCALE GENOMIC DNA]</scope>
    <source>
        <strain evidence="5 10">A5</strain>
        <strain evidence="4 9">A8</strain>
    </source>
</reference>
<dbReference type="EMBL" id="UGKR01000003">
    <property type="protein sequence ID" value="STS92694.1"/>
    <property type="molecule type" value="Genomic_DNA"/>
</dbReference>
<organism evidence="7 11">
    <name type="scientific">Klebsiella variicola</name>
    <dbReference type="NCBI Taxonomy" id="244366"/>
    <lineage>
        <taxon>Bacteria</taxon>
        <taxon>Pseudomonadati</taxon>
        <taxon>Pseudomonadota</taxon>
        <taxon>Gammaproteobacteria</taxon>
        <taxon>Enterobacterales</taxon>
        <taxon>Enterobacteriaceae</taxon>
        <taxon>Klebsiella/Raoultella group</taxon>
        <taxon>Klebsiella</taxon>
        <taxon>Klebsiella pneumoniae complex</taxon>
    </lineage>
</organism>
<dbReference type="Proteomes" id="UP000789617">
    <property type="component" value="Unassembled WGS sequence"/>
</dbReference>
<dbReference type="KEGG" id="kvq:SP68_09150"/>
<dbReference type="EMBL" id="CAJOXS020000002">
    <property type="protein sequence ID" value="CAH6142484.1"/>
    <property type="molecule type" value="Genomic_DNA"/>
</dbReference>
<dbReference type="Proteomes" id="UP001060507">
    <property type="component" value="Unassembled WGS sequence"/>
</dbReference>
<reference evidence="2" key="6">
    <citation type="journal article" date="2022" name="J. Appl. Microbiol.">
        <title>PCR-based ORF typing of Klebsiella pneumoniae for rapid identification of global clones and transmission events.</title>
        <authorList>
            <person name="Nonogaki R."/>
            <person name="Iijima A."/>
            <person name="Kawamura K."/>
            <person name="Kayama S."/>
            <person name="Sugai M."/>
            <person name="Yagi T."/>
            <person name="Arakawa Y."/>
            <person name="Doi Y."/>
            <person name="Suzuki M."/>
        </authorList>
    </citation>
    <scope>NUCLEOTIDE SEQUENCE</scope>
    <source>
        <strain evidence="2">NUKP-37</strain>
    </source>
</reference>
<dbReference type="EMBL" id="JARTTN020000001">
    <property type="protein sequence ID" value="MEC6056050.1"/>
    <property type="molecule type" value="Genomic_DNA"/>
</dbReference>
<dbReference type="Proteomes" id="UP000234412">
    <property type="component" value="Unassembled WGS sequence"/>
</dbReference>
<evidence type="ECO:0000313" key="8">
    <source>
        <dbReference type="EMBL" id="SXF98499.1"/>
    </source>
</evidence>
<protein>
    <submittedName>
        <fullName evidence="7">Uncharacterized protein</fullName>
    </submittedName>
</protein>
<accession>A0A378F9R6</accession>
<dbReference type="EMBL" id="UKAS01000028">
    <property type="protein sequence ID" value="SXF98499.1"/>
    <property type="molecule type" value="Genomic_DNA"/>
</dbReference>
<evidence type="ECO:0000313" key="11">
    <source>
        <dbReference type="Proteomes" id="UP000254545"/>
    </source>
</evidence>
<reference evidence="8 12" key="4">
    <citation type="submission" date="2018-08" db="EMBL/GenBank/DDBJ databases">
        <authorList>
            <consortium name="Pathogen Informatics"/>
        </authorList>
    </citation>
    <scope>NUCLEOTIDE SEQUENCE [LARGE SCALE GENOMIC DNA]</scope>
    <source>
        <strain evidence="8 12">EuSCAPE_TR218</strain>
    </source>
</reference>
<dbReference type="KEGG" id="kpe:KPK_1131"/>
<accession>A0A087FS68</accession>
<dbReference type="Proteomes" id="UP000254545">
    <property type="component" value="Unassembled WGS sequence"/>
</dbReference>
<dbReference type="Proteomes" id="UP000234473">
    <property type="component" value="Unassembled WGS sequence"/>
</dbReference>
<evidence type="ECO:0000313" key="5">
    <source>
        <dbReference type="EMBL" id="PLP42008.1"/>
    </source>
</evidence>